<dbReference type="GO" id="GO:0008253">
    <property type="term" value="F:5'-nucleotidase activity"/>
    <property type="evidence" value="ECO:0007669"/>
    <property type="project" value="TreeGrafter"/>
</dbReference>
<dbReference type="InterPro" id="IPR029052">
    <property type="entry name" value="Metallo-depent_PP-like"/>
</dbReference>
<keyword evidence="2" id="KW-0547">Nucleotide-binding</keyword>
<dbReference type="Pfam" id="PF00149">
    <property type="entry name" value="Metallophos"/>
    <property type="match status" value="1"/>
</dbReference>
<dbReference type="RefSeq" id="WP_122913753.1">
    <property type="nucleotide sequence ID" value="NZ_RHHT01000027.1"/>
</dbReference>
<dbReference type="InterPro" id="IPR006146">
    <property type="entry name" value="5'-Nucleotdase_CS"/>
</dbReference>
<dbReference type="AlphaFoldDB" id="A0A3M8CQP3"/>
<dbReference type="GO" id="GO:0009166">
    <property type="term" value="P:nucleotide catabolic process"/>
    <property type="evidence" value="ECO:0007669"/>
    <property type="project" value="InterPro"/>
</dbReference>
<dbReference type="GO" id="GO:0000166">
    <property type="term" value="F:nucleotide binding"/>
    <property type="evidence" value="ECO:0007669"/>
    <property type="project" value="UniProtKB-KW"/>
</dbReference>
<evidence type="ECO:0000313" key="5">
    <source>
        <dbReference type="EMBL" id="RNB77973.1"/>
    </source>
</evidence>
<dbReference type="PRINTS" id="PR01607">
    <property type="entry name" value="APYRASEFAMLY"/>
</dbReference>
<comment type="similarity">
    <text evidence="2">Belongs to the 5'-nucleotidase family.</text>
</comment>
<reference evidence="5 6" key="1">
    <citation type="submission" date="2018-10" db="EMBL/GenBank/DDBJ databases">
        <title>Phylogenomics of Brevibacillus.</title>
        <authorList>
            <person name="Dunlap C."/>
        </authorList>
    </citation>
    <scope>NUCLEOTIDE SEQUENCE [LARGE SCALE GENOMIC DNA]</scope>
    <source>
        <strain evidence="5 6">JCM 15085</strain>
    </source>
</reference>
<dbReference type="InterPro" id="IPR004843">
    <property type="entry name" value="Calcineurin-like_PHP"/>
</dbReference>
<dbReference type="SUPFAM" id="SSF56300">
    <property type="entry name" value="Metallo-dependent phosphatases"/>
    <property type="match status" value="1"/>
</dbReference>
<evidence type="ECO:0000259" key="3">
    <source>
        <dbReference type="Pfam" id="PF00149"/>
    </source>
</evidence>
<dbReference type="PIRSF" id="PIRSF036361">
    <property type="entry name" value="YunD"/>
    <property type="match status" value="1"/>
</dbReference>
<evidence type="ECO:0000259" key="4">
    <source>
        <dbReference type="Pfam" id="PF02872"/>
    </source>
</evidence>
<dbReference type="PANTHER" id="PTHR11575:SF23">
    <property type="entry name" value="5-NUCLEOTIDASE FAMILY PROTEIN"/>
    <property type="match status" value="1"/>
</dbReference>
<dbReference type="EMBL" id="RHHT01000027">
    <property type="protein sequence ID" value="RNB77973.1"/>
    <property type="molecule type" value="Genomic_DNA"/>
</dbReference>
<dbReference type="Gene3D" id="3.60.21.10">
    <property type="match status" value="1"/>
</dbReference>
<proteinExistence type="inferred from homology"/>
<evidence type="ECO:0000313" key="6">
    <source>
        <dbReference type="Proteomes" id="UP000281915"/>
    </source>
</evidence>
<dbReference type="GO" id="GO:0030288">
    <property type="term" value="C:outer membrane-bounded periplasmic space"/>
    <property type="evidence" value="ECO:0007669"/>
    <property type="project" value="TreeGrafter"/>
</dbReference>
<keyword evidence="1" id="KW-0732">Signal</keyword>
<dbReference type="InterPro" id="IPR036907">
    <property type="entry name" value="5'-Nucleotdase_C_sf"/>
</dbReference>
<protein>
    <submittedName>
        <fullName evidence="5">Bifunctional metallophosphatase/5'-nucleotidase</fullName>
    </submittedName>
</protein>
<evidence type="ECO:0000256" key="1">
    <source>
        <dbReference type="ARBA" id="ARBA00022729"/>
    </source>
</evidence>
<dbReference type="SUPFAM" id="SSF55816">
    <property type="entry name" value="5'-nucleotidase (syn. UDP-sugar hydrolase), C-terminal domain"/>
    <property type="match status" value="1"/>
</dbReference>
<dbReference type="CDD" id="cd00845">
    <property type="entry name" value="MPP_UshA_N_like"/>
    <property type="match status" value="1"/>
</dbReference>
<sequence length="479" mass="53857">MADICTLHLLHTNDLHSHFASLPRIVTCLRTHRQTWEQNNEHVLTVDVGDHLDRMNLITEASFGKVNVELMNRSGYQYATIGNNEGITLPKKQLNTLYEHAAFTVVASNLLDPPDGRQPDWSVPYAIHEWGDLRVALLGATIPYPHSYQMMGWSSLEPKPILSDQVAALRAQVDVIVLLSHLGYQEDCRLAEEVEGIDVILGAHTHHLLEQGVRIRNTLIAQTGRFGQYVGHVRLVLDREKKTVIEATAEVFPTEQYPADTQISQYLQEEMEAAESRLNQPIATLAHDLRIGWEEETAFGSFLAASIREKTGAEVGLANGGLLLTDLKQGGLSRADLLRCVPHPLNLCALTLTGEQLTQVLEQAIQPQIVKRELRGCGFRGKVEGWMGVDGLRIEYVEDEHPRIVSIEVNGQKLEASRKYRVGTVDMFMYNRLFPVLLQGSDVQFFLPVLLRELLAETLQNEEMLARSFSRRWIPVRAG</sequence>
<name>A0A3M8CQP3_9BACL</name>
<dbReference type="Gene3D" id="3.90.780.10">
    <property type="entry name" value="5'-Nucleotidase, C-terminal domain"/>
    <property type="match status" value="1"/>
</dbReference>
<evidence type="ECO:0000256" key="2">
    <source>
        <dbReference type="RuleBase" id="RU362119"/>
    </source>
</evidence>
<dbReference type="PANTHER" id="PTHR11575">
    <property type="entry name" value="5'-NUCLEOTIDASE-RELATED"/>
    <property type="match status" value="1"/>
</dbReference>
<keyword evidence="2" id="KW-0378">Hydrolase</keyword>
<dbReference type="GO" id="GO:0046872">
    <property type="term" value="F:metal ion binding"/>
    <property type="evidence" value="ECO:0007669"/>
    <property type="project" value="InterPro"/>
</dbReference>
<dbReference type="Pfam" id="PF02872">
    <property type="entry name" value="5_nucleotid_C"/>
    <property type="match status" value="1"/>
</dbReference>
<dbReference type="Proteomes" id="UP000281915">
    <property type="component" value="Unassembled WGS sequence"/>
</dbReference>
<feature type="domain" description="Calcineurin-like phosphoesterase" evidence="3">
    <location>
        <begin position="8"/>
        <end position="207"/>
    </location>
</feature>
<dbReference type="InterPro" id="IPR006179">
    <property type="entry name" value="5_nucleotidase/apyrase"/>
</dbReference>
<gene>
    <name evidence="5" type="ORF">EDM58_13275</name>
</gene>
<organism evidence="5 6">
    <name type="scientific">Brevibacillus panacihumi</name>
    <dbReference type="NCBI Taxonomy" id="497735"/>
    <lineage>
        <taxon>Bacteria</taxon>
        <taxon>Bacillati</taxon>
        <taxon>Bacillota</taxon>
        <taxon>Bacilli</taxon>
        <taxon>Bacillales</taxon>
        <taxon>Paenibacillaceae</taxon>
        <taxon>Brevibacillus</taxon>
    </lineage>
</organism>
<comment type="caution">
    <text evidence="5">The sequence shown here is derived from an EMBL/GenBank/DDBJ whole genome shotgun (WGS) entry which is preliminary data.</text>
</comment>
<feature type="domain" description="5'-Nucleotidase C-terminal" evidence="4">
    <location>
        <begin position="287"/>
        <end position="426"/>
    </location>
</feature>
<dbReference type="PROSITE" id="PS00785">
    <property type="entry name" value="5_NUCLEOTIDASE_1"/>
    <property type="match status" value="1"/>
</dbReference>
<accession>A0A3M8CQP3</accession>
<dbReference type="InterPro" id="IPR008334">
    <property type="entry name" value="5'-Nucleotdase_C"/>
</dbReference>
<dbReference type="GO" id="GO:0008768">
    <property type="term" value="F:UDP-sugar diphosphatase activity"/>
    <property type="evidence" value="ECO:0007669"/>
    <property type="project" value="TreeGrafter"/>
</dbReference>
<dbReference type="InterPro" id="IPR011240">
    <property type="entry name" value="Pesterase_YunD"/>
</dbReference>